<proteinExistence type="predicted"/>
<gene>
    <name evidence="2" type="ORF">CH54_3089</name>
</gene>
<name>A0ABN4FI74_9GAMM</name>
<keyword evidence="1" id="KW-0812">Transmembrane</keyword>
<dbReference type="Proteomes" id="UP000031883">
    <property type="component" value="Chromosome"/>
</dbReference>
<dbReference type="EMBL" id="CP009997">
    <property type="protein sequence ID" value="AJJ35362.1"/>
    <property type="molecule type" value="Genomic_DNA"/>
</dbReference>
<evidence type="ECO:0000313" key="3">
    <source>
        <dbReference type="Proteomes" id="UP000031883"/>
    </source>
</evidence>
<organism evidence="2 3">
    <name type="scientific">Yersinia rochesterensis</name>
    <dbReference type="NCBI Taxonomy" id="1604335"/>
    <lineage>
        <taxon>Bacteria</taxon>
        <taxon>Pseudomonadati</taxon>
        <taxon>Pseudomonadota</taxon>
        <taxon>Gammaproteobacteria</taxon>
        <taxon>Enterobacterales</taxon>
        <taxon>Yersiniaceae</taxon>
        <taxon>Yersinia</taxon>
    </lineage>
</organism>
<evidence type="ECO:0000313" key="2">
    <source>
        <dbReference type="EMBL" id="AJJ35362.1"/>
    </source>
</evidence>
<keyword evidence="1" id="KW-1133">Transmembrane helix</keyword>
<keyword evidence="1" id="KW-0472">Membrane</keyword>
<accession>A0ABN4FI74</accession>
<keyword evidence="3" id="KW-1185">Reference proteome</keyword>
<protein>
    <submittedName>
        <fullName evidence="2">Membrane protein</fullName>
    </submittedName>
</protein>
<evidence type="ECO:0000256" key="1">
    <source>
        <dbReference type="SAM" id="Phobius"/>
    </source>
</evidence>
<reference evidence="2 3" key="1">
    <citation type="journal article" date="2015" name="Genome Announc.">
        <title>Thirty-Two Complete Genome Assemblies of Nine Yersinia Species, Including Y. pestis, Y. pseudotuberculosis, and Y. enterocolitica.</title>
        <authorList>
            <person name="Johnson S.L."/>
            <person name="Daligault H.E."/>
            <person name="Davenport K.W."/>
            <person name="Jaissle J."/>
            <person name="Frey K.G."/>
            <person name="Ladner J.T."/>
            <person name="Broomall S.M."/>
            <person name="Bishop-Lilly K.A."/>
            <person name="Bruce D.C."/>
            <person name="Coyne S.R."/>
            <person name="Gibbons H.S."/>
            <person name="Lo C.C."/>
            <person name="Munk A.C."/>
            <person name="Rosenzweig C.N."/>
            <person name="Koroleva G.I."/>
            <person name="Palacios G.F."/>
            <person name="Redden C.L."/>
            <person name="Xu Y."/>
            <person name="Minogue T.D."/>
            <person name="Chain P.S."/>
        </authorList>
    </citation>
    <scope>NUCLEOTIDE SEQUENCE [LARGE SCALE GENOMIC DNA]</scope>
    <source>
        <strain evidence="2 3">Y231</strain>
    </source>
</reference>
<feature type="transmembrane region" description="Helical" evidence="1">
    <location>
        <begin position="12"/>
        <end position="29"/>
    </location>
</feature>
<sequence length="43" mass="4630">MILNESIPSGKVIAMVFIISGLIIGLYGNQLIELLKRKSSVAV</sequence>